<proteinExistence type="inferred from homology"/>
<evidence type="ECO:0000313" key="10">
    <source>
        <dbReference type="Proteomes" id="UP000694888"/>
    </source>
</evidence>
<evidence type="ECO:0000313" key="11">
    <source>
        <dbReference type="RefSeq" id="XP_012941310.1"/>
    </source>
</evidence>
<keyword evidence="5" id="KW-0539">Nucleus</keyword>
<evidence type="ECO:0000256" key="7">
    <source>
        <dbReference type="ARBA" id="ARBA00025735"/>
    </source>
</evidence>
<evidence type="ECO:0000256" key="4">
    <source>
        <dbReference type="ARBA" id="ARBA00022838"/>
    </source>
</evidence>
<name>A0ABM1VXQ4_APLCA</name>
<dbReference type="RefSeq" id="XP_012941312.1">
    <property type="nucleotide sequence ID" value="XM_013085858.2"/>
</dbReference>
<dbReference type="Pfam" id="PF05837">
    <property type="entry name" value="CENP-H"/>
    <property type="match status" value="1"/>
</dbReference>
<dbReference type="RefSeq" id="XP_035827197.1">
    <property type="nucleotide sequence ID" value="XM_035971304.1"/>
</dbReference>
<keyword evidence="3" id="KW-0158">Chromosome</keyword>
<evidence type="ECO:0000313" key="12">
    <source>
        <dbReference type="RefSeq" id="XP_012941311.1"/>
    </source>
</evidence>
<dbReference type="PANTHER" id="PTHR48122">
    <property type="entry name" value="CENTROMERE PROTEIN H"/>
    <property type="match status" value="1"/>
</dbReference>
<evidence type="ECO:0000256" key="3">
    <source>
        <dbReference type="ARBA" id="ARBA00022454"/>
    </source>
</evidence>
<evidence type="ECO:0000256" key="2">
    <source>
        <dbReference type="ARBA" id="ARBA00004629"/>
    </source>
</evidence>
<gene>
    <name evidence="11 12 13 14" type="primary">LOC101854428</name>
</gene>
<keyword evidence="6" id="KW-0137">Centromere</keyword>
<keyword evidence="10" id="KW-1185">Reference proteome</keyword>
<evidence type="ECO:0000313" key="13">
    <source>
        <dbReference type="RefSeq" id="XP_012941312.1"/>
    </source>
</evidence>
<keyword evidence="4" id="KW-0995">Kinetochore</keyword>
<dbReference type="RefSeq" id="XP_012941311.1">
    <property type="nucleotide sequence ID" value="XM_013085857.2"/>
</dbReference>
<evidence type="ECO:0000256" key="5">
    <source>
        <dbReference type="ARBA" id="ARBA00023242"/>
    </source>
</evidence>
<dbReference type="InterPro" id="IPR008426">
    <property type="entry name" value="CENP-H_C"/>
</dbReference>
<accession>A0ABM1VXQ4</accession>
<feature type="domain" description="Centromere protein H C-terminal" evidence="9">
    <location>
        <begin position="27"/>
        <end position="221"/>
    </location>
</feature>
<evidence type="ECO:0000256" key="6">
    <source>
        <dbReference type="ARBA" id="ARBA00023328"/>
    </source>
</evidence>
<dbReference type="PANTHER" id="PTHR48122:SF1">
    <property type="entry name" value="CENTROMERE PROTEIN H"/>
    <property type="match status" value="1"/>
</dbReference>
<feature type="compositionally biased region" description="Polar residues" evidence="8">
    <location>
        <begin position="37"/>
        <end position="46"/>
    </location>
</feature>
<dbReference type="InterPro" id="IPR040034">
    <property type="entry name" value="CENP-H"/>
</dbReference>
<evidence type="ECO:0000256" key="1">
    <source>
        <dbReference type="ARBA" id="ARBA00004123"/>
    </source>
</evidence>
<dbReference type="RefSeq" id="XP_012941310.1">
    <property type="nucleotide sequence ID" value="XM_013085856.2"/>
</dbReference>
<feature type="region of interest" description="Disordered" evidence="8">
    <location>
        <begin position="37"/>
        <end position="56"/>
    </location>
</feature>
<dbReference type="GeneID" id="101854428"/>
<evidence type="ECO:0000313" key="14">
    <source>
        <dbReference type="RefSeq" id="XP_035827197.1"/>
    </source>
</evidence>
<organism evidence="10 14">
    <name type="scientific">Aplysia californica</name>
    <name type="common">California sea hare</name>
    <dbReference type="NCBI Taxonomy" id="6500"/>
    <lineage>
        <taxon>Eukaryota</taxon>
        <taxon>Metazoa</taxon>
        <taxon>Spiralia</taxon>
        <taxon>Lophotrochozoa</taxon>
        <taxon>Mollusca</taxon>
        <taxon>Gastropoda</taxon>
        <taxon>Heterobranchia</taxon>
        <taxon>Euthyneura</taxon>
        <taxon>Tectipleura</taxon>
        <taxon>Aplysiida</taxon>
        <taxon>Aplysioidea</taxon>
        <taxon>Aplysiidae</taxon>
        <taxon>Aplysia</taxon>
    </lineage>
</organism>
<comment type="subcellular location">
    <subcellularLocation>
        <location evidence="2">Chromosome</location>
        <location evidence="2">Centromere</location>
        <location evidence="2">Kinetochore</location>
    </subcellularLocation>
    <subcellularLocation>
        <location evidence="1">Nucleus</location>
    </subcellularLocation>
</comment>
<reference evidence="11 12" key="1">
    <citation type="submission" date="2025-05" db="UniProtKB">
        <authorList>
            <consortium name="RefSeq"/>
        </authorList>
    </citation>
    <scope>IDENTIFICATION</scope>
</reference>
<protein>
    <submittedName>
        <fullName evidence="11 12">Uncharacterized protein LOC101854428</fullName>
    </submittedName>
</protein>
<dbReference type="Proteomes" id="UP000694888">
    <property type="component" value="Unplaced"/>
</dbReference>
<sequence>MDIPTLSHSKDESENISTHDLLEMRTRLNEELKQLTVAQSAASHDSNGGDESETDLSQRVNELKEQLLEESNRCSTNELLLKRVQMGQTLCEELFTNGTDPSDSGCATRCLQELELTSQLKRILKETSDLEDKLVQQKMANLKLKKENAFMMQKLKDSRKSHEKVSSEISTSPEYKQLKSELEKKCVAVQISKHIAQLIIMNSGADLTEDSDMMELLLKCGKPLLL</sequence>
<comment type="similarity">
    <text evidence="7">Belongs to the CENP-H/MCM16 family.</text>
</comment>
<evidence type="ECO:0000256" key="8">
    <source>
        <dbReference type="SAM" id="MobiDB-lite"/>
    </source>
</evidence>
<evidence type="ECO:0000259" key="9">
    <source>
        <dbReference type="Pfam" id="PF05837"/>
    </source>
</evidence>